<organism evidence="4 5">
    <name type="scientific">Rubripirellula amarantea</name>
    <dbReference type="NCBI Taxonomy" id="2527999"/>
    <lineage>
        <taxon>Bacteria</taxon>
        <taxon>Pseudomonadati</taxon>
        <taxon>Planctomycetota</taxon>
        <taxon>Planctomycetia</taxon>
        <taxon>Pirellulales</taxon>
        <taxon>Pirellulaceae</taxon>
        <taxon>Rubripirellula</taxon>
    </lineage>
</organism>
<dbReference type="EC" id="3.2.1.49" evidence="4"/>
<dbReference type="PANTHER" id="PTHR43818:SF5">
    <property type="entry name" value="OXIDOREDUCTASE FAMILY PROTEIN"/>
    <property type="match status" value="1"/>
</dbReference>
<dbReference type="RefSeq" id="WP_146516927.1">
    <property type="nucleotide sequence ID" value="NZ_SJPI01000003.1"/>
</dbReference>
<proteinExistence type="predicted"/>
<dbReference type="InterPro" id="IPR036291">
    <property type="entry name" value="NAD(P)-bd_dom_sf"/>
</dbReference>
<reference evidence="4 5" key="1">
    <citation type="submission" date="2019-02" db="EMBL/GenBank/DDBJ databases">
        <title>Deep-cultivation of Planctomycetes and their phenomic and genomic characterization uncovers novel biology.</title>
        <authorList>
            <person name="Wiegand S."/>
            <person name="Jogler M."/>
            <person name="Boedeker C."/>
            <person name="Pinto D."/>
            <person name="Vollmers J."/>
            <person name="Rivas-Marin E."/>
            <person name="Kohn T."/>
            <person name="Peeters S.H."/>
            <person name="Heuer A."/>
            <person name="Rast P."/>
            <person name="Oberbeckmann S."/>
            <person name="Bunk B."/>
            <person name="Jeske O."/>
            <person name="Meyerdierks A."/>
            <person name="Storesund J.E."/>
            <person name="Kallscheuer N."/>
            <person name="Luecker S."/>
            <person name="Lage O.M."/>
            <person name="Pohl T."/>
            <person name="Merkel B.J."/>
            <person name="Hornburger P."/>
            <person name="Mueller R.-W."/>
            <person name="Bruemmer F."/>
            <person name="Labrenz M."/>
            <person name="Spormann A.M."/>
            <person name="Op Den Camp H."/>
            <person name="Overmann J."/>
            <person name="Amann R."/>
            <person name="Jetten M.S.M."/>
            <person name="Mascher T."/>
            <person name="Medema M.H."/>
            <person name="Devos D.P."/>
            <person name="Kaster A.-K."/>
            <person name="Ovreas L."/>
            <person name="Rohde M."/>
            <person name="Galperin M.Y."/>
            <person name="Jogler C."/>
        </authorList>
    </citation>
    <scope>NUCLEOTIDE SEQUENCE [LARGE SCALE GENOMIC DNA]</scope>
    <source>
        <strain evidence="4 5">Pla22</strain>
    </source>
</reference>
<dbReference type="EMBL" id="SJPI01000003">
    <property type="protein sequence ID" value="TWT49414.1"/>
    <property type="molecule type" value="Genomic_DNA"/>
</dbReference>
<gene>
    <name evidence="4" type="primary">nagA_3</name>
    <name evidence="4" type="ORF">Pla22_46100</name>
</gene>
<dbReference type="Pfam" id="PF22725">
    <property type="entry name" value="GFO_IDH_MocA_C3"/>
    <property type="match status" value="1"/>
</dbReference>
<dbReference type="Pfam" id="PF01408">
    <property type="entry name" value="GFO_IDH_MocA"/>
    <property type="match status" value="1"/>
</dbReference>
<dbReference type="SUPFAM" id="SSF55347">
    <property type="entry name" value="Glyceraldehyde-3-phosphate dehydrogenase-like, C-terminal domain"/>
    <property type="match status" value="1"/>
</dbReference>
<dbReference type="InterPro" id="IPR000683">
    <property type="entry name" value="Gfo/Idh/MocA-like_OxRdtase_N"/>
</dbReference>
<dbReference type="GO" id="GO:0000166">
    <property type="term" value="F:nucleotide binding"/>
    <property type="evidence" value="ECO:0007669"/>
    <property type="project" value="InterPro"/>
</dbReference>
<evidence type="ECO:0000259" key="3">
    <source>
        <dbReference type="Pfam" id="PF22725"/>
    </source>
</evidence>
<dbReference type="GO" id="GO:0008456">
    <property type="term" value="F:alpha-N-acetylgalactosaminidase activity"/>
    <property type="evidence" value="ECO:0007669"/>
    <property type="project" value="UniProtKB-EC"/>
</dbReference>
<name>A0A5C5WF77_9BACT</name>
<dbReference type="PROSITE" id="PS51318">
    <property type="entry name" value="TAT"/>
    <property type="match status" value="1"/>
</dbReference>
<evidence type="ECO:0000256" key="1">
    <source>
        <dbReference type="SAM" id="MobiDB-lite"/>
    </source>
</evidence>
<dbReference type="AlphaFoldDB" id="A0A5C5WF77"/>
<dbReference type="SUPFAM" id="SSF51735">
    <property type="entry name" value="NAD(P)-binding Rossmann-fold domains"/>
    <property type="match status" value="1"/>
</dbReference>
<dbReference type="OrthoDB" id="253515at2"/>
<feature type="domain" description="GFO/IDH/MocA-like oxidoreductase" evidence="3">
    <location>
        <begin position="212"/>
        <end position="345"/>
    </location>
</feature>
<protein>
    <submittedName>
        <fullName evidence="4">Alpha-N-acetylgalactosaminidase</fullName>
        <ecNumber evidence="4">3.2.1.49</ecNumber>
    </submittedName>
</protein>
<dbReference type="InterPro" id="IPR006311">
    <property type="entry name" value="TAT_signal"/>
</dbReference>
<keyword evidence="5" id="KW-1185">Reference proteome</keyword>
<keyword evidence="4" id="KW-0378">Hydrolase</keyword>
<sequence length="456" mass="50041">MTSPQNPSLPTPERDGELTHSSCNDPSRRKFIQTGTAVSAALASGLATTRVARGDEPVDNSDSQLVRIALVGAGGRGTGAADDSLSINENIKLVAIADLDEKVPGMTRGRMAKRHGEKVDVPDEKLYSGIDSYKAILEDPDVDVVMFATPPGFRPRYVAEAVDAGKHVFAEKPTCVDPAGYRICWEAHKQAEANGTCIVTGTQYRRQTNYIEAVKRIHEGAIGDIIAASARYCGNSIWHKTRREGMSDTEYQIYNWMHYIWLSGDQIAEQSVHNIDAINWIMGGPPESAFASGGRFTRPEGSEMWDSMSVDYKYPGNRLVSFKNRQVPGAQSDNSNTIYGSNGHAVIYGINRGAFLYDKSGKEIWSMEGDLSAAYKQEHKDLVDAVRSGKPIVELGETTDSSMTAVLGRMSAYTGQDVTWDFVTKESKLDLWPENFDIQGELPEPKYAVPGKTKLI</sequence>
<accession>A0A5C5WF77</accession>
<keyword evidence="4" id="KW-0326">Glycosidase</keyword>
<dbReference type="Proteomes" id="UP000316598">
    <property type="component" value="Unassembled WGS sequence"/>
</dbReference>
<dbReference type="PANTHER" id="PTHR43818">
    <property type="entry name" value="BCDNA.GH03377"/>
    <property type="match status" value="1"/>
</dbReference>
<dbReference type="Gene3D" id="3.40.50.720">
    <property type="entry name" value="NAD(P)-binding Rossmann-like Domain"/>
    <property type="match status" value="1"/>
</dbReference>
<evidence type="ECO:0000313" key="5">
    <source>
        <dbReference type="Proteomes" id="UP000316598"/>
    </source>
</evidence>
<comment type="caution">
    <text evidence="4">The sequence shown here is derived from an EMBL/GenBank/DDBJ whole genome shotgun (WGS) entry which is preliminary data.</text>
</comment>
<dbReference type="Gene3D" id="3.30.360.10">
    <property type="entry name" value="Dihydrodipicolinate Reductase, domain 2"/>
    <property type="match status" value="1"/>
</dbReference>
<evidence type="ECO:0000313" key="4">
    <source>
        <dbReference type="EMBL" id="TWT49414.1"/>
    </source>
</evidence>
<dbReference type="InterPro" id="IPR050463">
    <property type="entry name" value="Gfo/Idh/MocA_oxidrdct_glycsds"/>
</dbReference>
<evidence type="ECO:0000259" key="2">
    <source>
        <dbReference type="Pfam" id="PF01408"/>
    </source>
</evidence>
<feature type="domain" description="Gfo/Idh/MocA-like oxidoreductase N-terminal" evidence="2">
    <location>
        <begin position="66"/>
        <end position="191"/>
    </location>
</feature>
<dbReference type="InterPro" id="IPR055170">
    <property type="entry name" value="GFO_IDH_MocA-like_dom"/>
</dbReference>
<feature type="region of interest" description="Disordered" evidence="1">
    <location>
        <begin position="1"/>
        <end position="28"/>
    </location>
</feature>